<dbReference type="GO" id="GO:0031956">
    <property type="term" value="F:medium-chain fatty acid-CoA ligase activity"/>
    <property type="evidence" value="ECO:0007669"/>
    <property type="project" value="TreeGrafter"/>
</dbReference>
<dbReference type="AlphaFoldDB" id="A0A970B5S0"/>
<dbReference type="Gene3D" id="3.30.300.30">
    <property type="match status" value="1"/>
</dbReference>
<dbReference type="PANTHER" id="PTHR43201">
    <property type="entry name" value="ACYL-COA SYNTHETASE"/>
    <property type="match status" value="1"/>
</dbReference>
<dbReference type="RefSeq" id="WP_168147272.1">
    <property type="nucleotide sequence ID" value="NZ_JAAVXB010000003.1"/>
</dbReference>
<evidence type="ECO:0000313" key="5">
    <source>
        <dbReference type="EMBL" id="NKF22013.1"/>
    </source>
</evidence>
<protein>
    <submittedName>
        <fullName evidence="5">Acyl--CoA ligase</fullName>
    </submittedName>
</protein>
<evidence type="ECO:0000313" key="6">
    <source>
        <dbReference type="Proteomes" id="UP000653472"/>
    </source>
</evidence>
<dbReference type="EMBL" id="JAAVXB010000003">
    <property type="protein sequence ID" value="NKF22013.1"/>
    <property type="molecule type" value="Genomic_DNA"/>
</dbReference>
<evidence type="ECO:0000259" key="3">
    <source>
        <dbReference type="Pfam" id="PF00501"/>
    </source>
</evidence>
<evidence type="ECO:0000259" key="4">
    <source>
        <dbReference type="Pfam" id="PF13193"/>
    </source>
</evidence>
<proteinExistence type="inferred from homology"/>
<dbReference type="Proteomes" id="UP000653472">
    <property type="component" value="Unassembled WGS sequence"/>
</dbReference>
<dbReference type="Gene3D" id="3.40.50.12780">
    <property type="entry name" value="N-terminal domain of ligase-like"/>
    <property type="match status" value="1"/>
</dbReference>
<feature type="domain" description="AMP-dependent synthetase/ligase" evidence="3">
    <location>
        <begin position="9"/>
        <end position="362"/>
    </location>
</feature>
<dbReference type="InterPro" id="IPR042099">
    <property type="entry name" value="ANL_N_sf"/>
</dbReference>
<dbReference type="Pfam" id="PF00501">
    <property type="entry name" value="AMP-binding"/>
    <property type="match status" value="1"/>
</dbReference>
<dbReference type="InterPro" id="IPR045851">
    <property type="entry name" value="AMP-bd_C_sf"/>
</dbReference>
<accession>A0A970B5S0</accession>
<keyword evidence="2 5" id="KW-0436">Ligase</keyword>
<gene>
    <name evidence="5" type="ORF">G7Y82_06755</name>
</gene>
<keyword evidence="6" id="KW-1185">Reference proteome</keyword>
<feature type="domain" description="AMP-binding enzyme C-terminal" evidence="4">
    <location>
        <begin position="410"/>
        <end position="485"/>
    </location>
</feature>
<dbReference type="InterPro" id="IPR025110">
    <property type="entry name" value="AMP-bd_C"/>
</dbReference>
<dbReference type="InterPro" id="IPR000873">
    <property type="entry name" value="AMP-dep_synth/lig_dom"/>
</dbReference>
<dbReference type="PANTHER" id="PTHR43201:SF5">
    <property type="entry name" value="MEDIUM-CHAIN ACYL-COA LIGASE ACSF2, MITOCHONDRIAL"/>
    <property type="match status" value="1"/>
</dbReference>
<dbReference type="GO" id="GO:0006631">
    <property type="term" value="P:fatty acid metabolic process"/>
    <property type="evidence" value="ECO:0007669"/>
    <property type="project" value="TreeGrafter"/>
</dbReference>
<dbReference type="Pfam" id="PF13193">
    <property type="entry name" value="AMP-binding_C"/>
    <property type="match status" value="1"/>
</dbReference>
<organism evidence="5 6">
    <name type="scientific">Solimonas marina</name>
    <dbReference type="NCBI Taxonomy" id="2714601"/>
    <lineage>
        <taxon>Bacteria</taxon>
        <taxon>Pseudomonadati</taxon>
        <taxon>Pseudomonadota</taxon>
        <taxon>Gammaproteobacteria</taxon>
        <taxon>Nevskiales</taxon>
        <taxon>Nevskiaceae</taxon>
        <taxon>Solimonas</taxon>
    </lineage>
</organism>
<sequence>MNISTILDMAAEAFGDRVAVVSGEQRLSYAQLREHALSAAAYLRASGAGYLALLDVASPATPVAIFAAAYAGVPYVPLNYRLTAPELNALVARVAPAVLVTNAEYRQLLTPHDGMQLIDRDAFMALPIAGDEVAQPDEDPRAVAVQLFTSGTTGQPKAAILRHENLMSYIVGTVEFAAADEADAIVVTVPPYHIAGISAVLSSTYACRRMVQLPNFDPRAWLQAMRSENVSNAFLVPTMLGRIVEHLDASGEAPALPALRALAYGGGKMPLATIERAMQLFPQVGFTNAYGLTETSSTIAVLGPDDHRAAAASDDPRVRRRLSSVGRAAAVEIEIRDDEGRVLGAEDAGMVYVRGPQVSGEYQSLGSQLDADGWFPTKDRGYLDADGYLFLDGRADDVIVRGGENISPGEIEDVLLAHPAVADVACVAIPDAQWGEAVAAAVVLHADGVASVAELQELVRARLRSSRVPQAVVFRDALPYNETGKILRRVIRQELATQVAAAAA</sequence>
<evidence type="ECO:0000256" key="1">
    <source>
        <dbReference type="ARBA" id="ARBA00006432"/>
    </source>
</evidence>
<comment type="caution">
    <text evidence="5">The sequence shown here is derived from an EMBL/GenBank/DDBJ whole genome shotgun (WGS) entry which is preliminary data.</text>
</comment>
<evidence type="ECO:0000256" key="2">
    <source>
        <dbReference type="ARBA" id="ARBA00022598"/>
    </source>
</evidence>
<comment type="similarity">
    <text evidence="1">Belongs to the ATP-dependent AMP-binding enzyme family.</text>
</comment>
<reference evidence="5" key="1">
    <citation type="submission" date="2020-03" db="EMBL/GenBank/DDBJ databases">
        <title>Solimonas marina sp. nov., isolated from deep seawater of the Pacific Ocean.</title>
        <authorList>
            <person name="Liu X."/>
            <person name="Lai Q."/>
            <person name="Sun F."/>
            <person name="Gai Y."/>
            <person name="Li G."/>
            <person name="Shao Z."/>
        </authorList>
    </citation>
    <scope>NUCLEOTIDE SEQUENCE</scope>
    <source>
        <strain evidence="5">C16B3</strain>
    </source>
</reference>
<name>A0A970B5S0_9GAMM</name>
<dbReference type="SUPFAM" id="SSF56801">
    <property type="entry name" value="Acetyl-CoA synthetase-like"/>
    <property type="match status" value="1"/>
</dbReference>